<comment type="caution">
    <text evidence="5">Lacks conserved residue(s) required for the propagation of feature annotation.</text>
</comment>
<comment type="similarity">
    <text evidence="5 6">Belongs to the adenylate kinase family.</text>
</comment>
<comment type="subcellular location">
    <subcellularLocation>
        <location evidence="5 7">Cytoplasm</location>
    </subcellularLocation>
</comment>
<dbReference type="PROSITE" id="PS00113">
    <property type="entry name" value="ADENYLATE_KINASE"/>
    <property type="match status" value="1"/>
</dbReference>
<feature type="binding site" evidence="5">
    <location>
        <begin position="85"/>
        <end position="88"/>
    </location>
    <ligand>
        <name>AMP</name>
        <dbReference type="ChEBI" id="CHEBI:456215"/>
    </ligand>
</feature>
<keyword evidence="4 5" id="KW-0418">Kinase</keyword>
<name>A0ABN2BUZ6_9MICO</name>
<feature type="binding site" evidence="5">
    <location>
        <position position="127"/>
    </location>
    <ligand>
        <name>ATP</name>
        <dbReference type="ChEBI" id="CHEBI:30616"/>
    </ligand>
</feature>
<keyword evidence="5 7" id="KW-0067">ATP-binding</keyword>
<feature type="binding site" evidence="5">
    <location>
        <begin position="10"/>
        <end position="15"/>
    </location>
    <ligand>
        <name>ATP</name>
        <dbReference type="ChEBI" id="CHEBI:30616"/>
    </ligand>
</feature>
<dbReference type="Proteomes" id="UP001501288">
    <property type="component" value="Unassembled WGS sequence"/>
</dbReference>
<dbReference type="PANTHER" id="PTHR23359">
    <property type="entry name" value="NUCLEOTIDE KINASE"/>
    <property type="match status" value="1"/>
</dbReference>
<dbReference type="InterPro" id="IPR033690">
    <property type="entry name" value="Adenylat_kinase_CS"/>
</dbReference>
<feature type="binding site" evidence="5">
    <location>
        <position position="144"/>
    </location>
    <ligand>
        <name>AMP</name>
        <dbReference type="ChEBI" id="CHEBI:456215"/>
    </ligand>
</feature>
<evidence type="ECO:0000256" key="3">
    <source>
        <dbReference type="ARBA" id="ARBA00022741"/>
    </source>
</evidence>
<feature type="region of interest" description="NMP" evidence="5">
    <location>
        <begin position="30"/>
        <end position="59"/>
    </location>
</feature>
<dbReference type="CDD" id="cd01428">
    <property type="entry name" value="ADK"/>
    <property type="match status" value="1"/>
</dbReference>
<sequence>MRLIILGPPGAGKGTQAERLAAGRGIPHISTGDIFRANIKNETELGLKVKDILASGGYVTDEITNEIVKNRLAEDDAKAGFLLDGYPRTANQVDALDAMLAEKGEALDAVLELTVDAEEVVQRLVKRAETSGRSDDTEEVIRERQELYVRETAPLAEAYTQRGMLVQIDGMGSMDEVEARINAALDQVSSAR</sequence>
<comment type="catalytic activity">
    <reaction evidence="5 7">
        <text>AMP + ATP = 2 ADP</text>
        <dbReference type="Rhea" id="RHEA:12973"/>
        <dbReference type="ChEBI" id="CHEBI:30616"/>
        <dbReference type="ChEBI" id="CHEBI:456215"/>
        <dbReference type="ChEBI" id="CHEBI:456216"/>
        <dbReference type="EC" id="2.7.4.3"/>
    </reaction>
</comment>
<comment type="caution">
    <text evidence="8">The sequence shown here is derived from an EMBL/GenBank/DDBJ whole genome shotgun (WGS) entry which is preliminary data.</text>
</comment>
<gene>
    <name evidence="5" type="primary">adk</name>
    <name evidence="8" type="ORF">GCM10009762_19650</name>
</gene>
<evidence type="ECO:0000313" key="8">
    <source>
        <dbReference type="EMBL" id="GAA1546449.1"/>
    </source>
</evidence>
<organism evidence="8 9">
    <name type="scientific">Dermacoccus barathri</name>
    <dbReference type="NCBI Taxonomy" id="322601"/>
    <lineage>
        <taxon>Bacteria</taxon>
        <taxon>Bacillati</taxon>
        <taxon>Actinomycetota</taxon>
        <taxon>Actinomycetes</taxon>
        <taxon>Micrococcales</taxon>
        <taxon>Dermacoccaceae</taxon>
        <taxon>Dermacoccus</taxon>
    </lineage>
</organism>
<dbReference type="GO" id="GO:0016301">
    <property type="term" value="F:kinase activity"/>
    <property type="evidence" value="ECO:0007669"/>
    <property type="project" value="UniProtKB-KW"/>
</dbReference>
<evidence type="ECO:0000256" key="2">
    <source>
        <dbReference type="ARBA" id="ARBA00022727"/>
    </source>
</evidence>
<dbReference type="EMBL" id="BAAANV010000037">
    <property type="protein sequence ID" value="GAA1546449.1"/>
    <property type="molecule type" value="Genomic_DNA"/>
</dbReference>
<dbReference type="NCBIfam" id="NF001381">
    <property type="entry name" value="PRK00279.1-3"/>
    <property type="match status" value="1"/>
</dbReference>
<accession>A0ABN2BUZ6</accession>
<feature type="binding site" evidence="5">
    <location>
        <position position="36"/>
    </location>
    <ligand>
        <name>AMP</name>
        <dbReference type="ChEBI" id="CHEBI:456215"/>
    </ligand>
</feature>
<dbReference type="NCBIfam" id="NF011105">
    <property type="entry name" value="PRK14532.1"/>
    <property type="match status" value="1"/>
</dbReference>
<evidence type="ECO:0000256" key="7">
    <source>
        <dbReference type="RuleBase" id="RU003331"/>
    </source>
</evidence>
<dbReference type="InterPro" id="IPR027417">
    <property type="entry name" value="P-loop_NTPase"/>
</dbReference>
<feature type="binding site" evidence="5">
    <location>
        <begin position="57"/>
        <end position="59"/>
    </location>
    <ligand>
        <name>AMP</name>
        <dbReference type="ChEBI" id="CHEBI:456215"/>
    </ligand>
</feature>
<feature type="binding site" evidence="5">
    <location>
        <position position="133"/>
    </location>
    <ligand>
        <name>AMP</name>
        <dbReference type="ChEBI" id="CHEBI:456215"/>
    </ligand>
</feature>
<comment type="pathway">
    <text evidence="5">Purine metabolism; AMP biosynthesis via salvage pathway; AMP from ADP: step 1/1.</text>
</comment>
<dbReference type="InterPro" id="IPR000850">
    <property type="entry name" value="Adenylat/UMP-CMP_kin"/>
</dbReference>
<dbReference type="NCBIfam" id="NF011104">
    <property type="entry name" value="PRK14531.1"/>
    <property type="match status" value="1"/>
</dbReference>
<dbReference type="HAMAP" id="MF_00235">
    <property type="entry name" value="Adenylate_kinase_Adk"/>
    <property type="match status" value="1"/>
</dbReference>
<protein>
    <recommendedName>
        <fullName evidence="5 7">Adenylate kinase</fullName>
        <shortName evidence="5">AK</shortName>
        <ecNumber evidence="5 7">2.7.4.3</ecNumber>
    </recommendedName>
    <alternativeName>
        <fullName evidence="5">ATP-AMP transphosphorylase</fullName>
    </alternativeName>
    <alternativeName>
        <fullName evidence="5">ATP:AMP phosphotransferase</fullName>
    </alternativeName>
    <alternativeName>
        <fullName evidence="5">Adenylate monophosphate kinase</fullName>
    </alternativeName>
</protein>
<keyword evidence="9" id="KW-1185">Reference proteome</keyword>
<comment type="function">
    <text evidence="5">Catalyzes the reversible transfer of the terminal phosphate group between ATP and AMP. Plays an important role in cellular energy homeostasis and in adenine nucleotide metabolism.</text>
</comment>
<keyword evidence="1 5" id="KW-0808">Transferase</keyword>
<feature type="binding site" evidence="5">
    <location>
        <position position="92"/>
    </location>
    <ligand>
        <name>AMP</name>
        <dbReference type="ChEBI" id="CHEBI:456215"/>
    </ligand>
</feature>
<keyword evidence="3 5" id="KW-0547">Nucleotide-binding</keyword>
<dbReference type="PRINTS" id="PR00094">
    <property type="entry name" value="ADENYLTKNASE"/>
</dbReference>
<comment type="subunit">
    <text evidence="5 7">Monomer.</text>
</comment>
<dbReference type="EC" id="2.7.4.3" evidence="5 7"/>
<dbReference type="Pfam" id="PF00406">
    <property type="entry name" value="ADK"/>
    <property type="match status" value="1"/>
</dbReference>
<feature type="binding site" evidence="5">
    <location>
        <position position="172"/>
    </location>
    <ligand>
        <name>ATP</name>
        <dbReference type="ChEBI" id="CHEBI:30616"/>
    </ligand>
</feature>
<evidence type="ECO:0000256" key="6">
    <source>
        <dbReference type="RuleBase" id="RU003330"/>
    </source>
</evidence>
<comment type="domain">
    <text evidence="5">Consists of three domains, a large central CORE domain and two small peripheral domains, NMPbind and LID, which undergo movements during catalysis. The LID domain closes over the site of phosphoryl transfer upon ATP binding. Assembling and dissambling the active center during each catalytic cycle provides an effective means to prevent ATP hydrolysis.</text>
</comment>
<feature type="binding site" evidence="5">
    <location>
        <position position="31"/>
    </location>
    <ligand>
        <name>AMP</name>
        <dbReference type="ChEBI" id="CHEBI:456215"/>
    </ligand>
</feature>
<evidence type="ECO:0000256" key="1">
    <source>
        <dbReference type="ARBA" id="ARBA00022679"/>
    </source>
</evidence>
<dbReference type="NCBIfam" id="NF011100">
    <property type="entry name" value="PRK14527.1"/>
    <property type="match status" value="1"/>
</dbReference>
<keyword evidence="2 5" id="KW-0545">Nucleotide biosynthesis</keyword>
<proteinExistence type="inferred from homology"/>
<dbReference type="Gene3D" id="3.40.50.300">
    <property type="entry name" value="P-loop containing nucleotide triphosphate hydrolases"/>
    <property type="match status" value="1"/>
</dbReference>
<evidence type="ECO:0000313" key="9">
    <source>
        <dbReference type="Proteomes" id="UP001501288"/>
    </source>
</evidence>
<evidence type="ECO:0000256" key="5">
    <source>
        <dbReference type="HAMAP-Rule" id="MF_00235"/>
    </source>
</evidence>
<reference evidence="8 9" key="1">
    <citation type="journal article" date="2019" name="Int. J. Syst. Evol. Microbiol.">
        <title>The Global Catalogue of Microorganisms (GCM) 10K type strain sequencing project: providing services to taxonomists for standard genome sequencing and annotation.</title>
        <authorList>
            <consortium name="The Broad Institute Genomics Platform"/>
            <consortium name="The Broad Institute Genome Sequencing Center for Infectious Disease"/>
            <person name="Wu L."/>
            <person name="Ma J."/>
        </authorList>
    </citation>
    <scope>NUCLEOTIDE SEQUENCE [LARGE SCALE GENOMIC DNA]</scope>
    <source>
        <strain evidence="8 9">JCM 14588</strain>
    </source>
</reference>
<keyword evidence="5" id="KW-0963">Cytoplasm</keyword>
<dbReference type="RefSeq" id="WP_047310373.1">
    <property type="nucleotide sequence ID" value="NZ_BAAANV010000037.1"/>
</dbReference>
<dbReference type="SUPFAM" id="SSF52540">
    <property type="entry name" value="P-loop containing nucleoside triphosphate hydrolases"/>
    <property type="match status" value="1"/>
</dbReference>
<evidence type="ECO:0000256" key="4">
    <source>
        <dbReference type="ARBA" id="ARBA00022777"/>
    </source>
</evidence>